<evidence type="ECO:0000256" key="1">
    <source>
        <dbReference type="SAM" id="MobiDB-lite"/>
    </source>
</evidence>
<proteinExistence type="predicted"/>
<gene>
    <name evidence="2" type="ORF">NBG84_36255</name>
</gene>
<dbReference type="EMBL" id="JAMQAW010000083">
    <property type="protein sequence ID" value="MCM2393662.1"/>
    <property type="molecule type" value="Genomic_DNA"/>
</dbReference>
<evidence type="ECO:0000313" key="3">
    <source>
        <dbReference type="Proteomes" id="UP001431429"/>
    </source>
</evidence>
<dbReference type="Proteomes" id="UP001431429">
    <property type="component" value="Unassembled WGS sequence"/>
</dbReference>
<protein>
    <submittedName>
        <fullName evidence="2">Uncharacterized protein</fullName>
    </submittedName>
</protein>
<comment type="caution">
    <text evidence="2">The sequence shown here is derived from an EMBL/GenBank/DDBJ whole genome shotgun (WGS) entry which is preliminary data.</text>
</comment>
<organism evidence="2 3">
    <name type="scientific">Streptomyces albipurpureus</name>
    <dbReference type="NCBI Taxonomy" id="2897419"/>
    <lineage>
        <taxon>Bacteria</taxon>
        <taxon>Bacillati</taxon>
        <taxon>Actinomycetota</taxon>
        <taxon>Actinomycetes</taxon>
        <taxon>Kitasatosporales</taxon>
        <taxon>Streptomycetaceae</taxon>
        <taxon>Streptomyces</taxon>
    </lineage>
</organism>
<evidence type="ECO:0000313" key="2">
    <source>
        <dbReference type="EMBL" id="MCM2393662.1"/>
    </source>
</evidence>
<sequence length="73" mass="7567">MSPRIPAATPRAPHELHHENGNTGGTGPFHCSEDAAGPLRSRPLPSSDAYVKEGGLSAGWIHELGGVTELALS</sequence>
<keyword evidence="3" id="KW-1185">Reference proteome</keyword>
<name>A0ABT0UYY9_9ACTN</name>
<accession>A0ABT0UYY9</accession>
<feature type="region of interest" description="Disordered" evidence="1">
    <location>
        <begin position="1"/>
        <end position="46"/>
    </location>
</feature>
<reference evidence="2" key="1">
    <citation type="submission" date="2022-06" db="EMBL/GenBank/DDBJ databases">
        <title>Genome public.</title>
        <authorList>
            <person name="Sun Q."/>
        </authorList>
    </citation>
    <scope>NUCLEOTIDE SEQUENCE</scope>
    <source>
        <strain evidence="2">CWNU-1</strain>
    </source>
</reference>
<dbReference type="RefSeq" id="WP_250923957.1">
    <property type="nucleotide sequence ID" value="NZ_JAMQAW010000083.1"/>
</dbReference>